<comment type="caution">
    <text evidence="1">The sequence shown here is derived from an EMBL/GenBank/DDBJ whole genome shotgun (WGS) entry which is preliminary data.</text>
</comment>
<organism evidence="1 2">
    <name type="scientific">Pseudoxanthomonas japonensis</name>
    <dbReference type="NCBI Taxonomy" id="69284"/>
    <lineage>
        <taxon>Bacteria</taxon>
        <taxon>Pseudomonadati</taxon>
        <taxon>Pseudomonadota</taxon>
        <taxon>Gammaproteobacteria</taxon>
        <taxon>Lysobacterales</taxon>
        <taxon>Lysobacteraceae</taxon>
        <taxon>Pseudoxanthomonas</taxon>
    </lineage>
</organism>
<dbReference type="Proteomes" id="UP000781710">
    <property type="component" value="Unassembled WGS sequence"/>
</dbReference>
<reference evidence="1 2" key="1">
    <citation type="submission" date="2017-10" db="EMBL/GenBank/DDBJ databases">
        <title>Whole genome sequencing of members of genus Pseudoxanthomonas.</title>
        <authorList>
            <person name="Kumar S."/>
            <person name="Bansal K."/>
            <person name="Kaur A."/>
            <person name="Patil P."/>
            <person name="Sharma S."/>
            <person name="Patil P.B."/>
        </authorList>
    </citation>
    <scope>NUCLEOTIDE SEQUENCE [LARGE SCALE GENOMIC DNA]</scope>
    <source>
        <strain evidence="1 2">DSM 17109</strain>
    </source>
</reference>
<dbReference type="EMBL" id="PDWW01000032">
    <property type="protein sequence ID" value="KAF1722554.1"/>
    <property type="molecule type" value="Genomic_DNA"/>
</dbReference>
<proteinExistence type="predicted"/>
<keyword evidence="2" id="KW-1185">Reference proteome</keyword>
<accession>A0ABQ6ZDA9</accession>
<evidence type="ECO:0000313" key="1">
    <source>
        <dbReference type="EMBL" id="KAF1722554.1"/>
    </source>
</evidence>
<name>A0ABQ6ZDA9_9GAMM</name>
<evidence type="ECO:0008006" key="3">
    <source>
        <dbReference type="Google" id="ProtNLM"/>
    </source>
</evidence>
<gene>
    <name evidence="1" type="ORF">CSC78_17080</name>
</gene>
<evidence type="ECO:0000313" key="2">
    <source>
        <dbReference type="Proteomes" id="UP000781710"/>
    </source>
</evidence>
<dbReference type="Gene3D" id="3.40.50.1820">
    <property type="entry name" value="alpha/beta hydrolase"/>
    <property type="match status" value="1"/>
</dbReference>
<dbReference type="RefSeq" id="WP_162339069.1">
    <property type="nucleotide sequence ID" value="NZ_JBHSRQ010000013.1"/>
</dbReference>
<dbReference type="InterPro" id="IPR029058">
    <property type="entry name" value="AB_hydrolase_fold"/>
</dbReference>
<protein>
    <recommendedName>
        <fullName evidence="3">Alpha/beta hydrolase</fullName>
    </recommendedName>
</protein>
<dbReference type="SUPFAM" id="SSF53474">
    <property type="entry name" value="alpha/beta-Hydrolases"/>
    <property type="match status" value="1"/>
</dbReference>
<sequence>MLQPLYFGPPQRTLFGIRHVPADGTSVIGAMTVAPPLLQEGISTQRALWQLCEQLGTAGVASLRFDWYGNGDAGGSAHQMTVDGLAQDAAAAMAWSQAQAQGRARTLCLRSGALGVLLAASRAGTPVDLVLWEPVLDGAAMCDDWERMHRAQVDDVGRYPFAAPAMDEDERLGFDLDAAFLHALQATDARDLALPPGSRVLVTGWTLSPATQAWIERRVAEGVRAEWWPLETGDAPDWNDPAQFENQVFPRRGVAKLAGRLAEAGEWG</sequence>